<proteinExistence type="predicted"/>
<dbReference type="AlphaFoldDB" id="A0AA40EK92"/>
<accession>A0AA40EK92</accession>
<feature type="compositionally biased region" description="Acidic residues" evidence="1">
    <location>
        <begin position="66"/>
        <end position="84"/>
    </location>
</feature>
<feature type="compositionally biased region" description="Gly residues" evidence="1">
    <location>
        <begin position="87"/>
        <end position="113"/>
    </location>
</feature>
<evidence type="ECO:0000313" key="4">
    <source>
        <dbReference type="Proteomes" id="UP001172155"/>
    </source>
</evidence>
<dbReference type="EMBL" id="JAUKUD010000006">
    <property type="protein sequence ID" value="KAK0740876.1"/>
    <property type="molecule type" value="Genomic_DNA"/>
</dbReference>
<reference evidence="3" key="1">
    <citation type="submission" date="2023-06" db="EMBL/GenBank/DDBJ databases">
        <title>Genome-scale phylogeny and comparative genomics of the fungal order Sordariales.</title>
        <authorList>
            <consortium name="Lawrence Berkeley National Laboratory"/>
            <person name="Hensen N."/>
            <person name="Bonometti L."/>
            <person name="Westerberg I."/>
            <person name="Brannstrom I.O."/>
            <person name="Guillou S."/>
            <person name="Cros-Aarteil S."/>
            <person name="Calhoun S."/>
            <person name="Haridas S."/>
            <person name="Kuo A."/>
            <person name="Mondo S."/>
            <person name="Pangilinan J."/>
            <person name="Riley R."/>
            <person name="LaButti K."/>
            <person name="Andreopoulos B."/>
            <person name="Lipzen A."/>
            <person name="Chen C."/>
            <person name="Yanf M."/>
            <person name="Daum C."/>
            <person name="Ng V."/>
            <person name="Clum A."/>
            <person name="Steindorff A."/>
            <person name="Ohm R."/>
            <person name="Martin F."/>
            <person name="Silar P."/>
            <person name="Natvig D."/>
            <person name="Lalanne C."/>
            <person name="Gautier V."/>
            <person name="Ament-velasquez S.L."/>
            <person name="Kruys A."/>
            <person name="Hutchinson M.I."/>
            <person name="Powell A.J."/>
            <person name="Barry K."/>
            <person name="Miller A.N."/>
            <person name="Grigoriev I.V."/>
            <person name="Debuchy R."/>
            <person name="Gladieux P."/>
            <person name="Thoren M.H."/>
            <person name="Johannesson H."/>
        </authorList>
    </citation>
    <scope>NUCLEOTIDE SEQUENCE</scope>
    <source>
        <strain evidence="3">SMH3187-1</strain>
    </source>
</reference>
<feature type="signal peptide" evidence="2">
    <location>
        <begin position="1"/>
        <end position="19"/>
    </location>
</feature>
<organism evidence="3 4">
    <name type="scientific">Schizothecium vesticola</name>
    <dbReference type="NCBI Taxonomy" id="314040"/>
    <lineage>
        <taxon>Eukaryota</taxon>
        <taxon>Fungi</taxon>
        <taxon>Dikarya</taxon>
        <taxon>Ascomycota</taxon>
        <taxon>Pezizomycotina</taxon>
        <taxon>Sordariomycetes</taxon>
        <taxon>Sordariomycetidae</taxon>
        <taxon>Sordariales</taxon>
        <taxon>Schizotheciaceae</taxon>
        <taxon>Schizothecium</taxon>
    </lineage>
</organism>
<comment type="caution">
    <text evidence="3">The sequence shown here is derived from an EMBL/GenBank/DDBJ whole genome shotgun (WGS) entry which is preliminary data.</text>
</comment>
<protein>
    <submittedName>
        <fullName evidence="3">Uncharacterized protein</fullName>
    </submittedName>
</protein>
<evidence type="ECO:0000313" key="3">
    <source>
        <dbReference type="EMBL" id="KAK0740876.1"/>
    </source>
</evidence>
<feature type="region of interest" description="Disordered" evidence="1">
    <location>
        <begin position="66"/>
        <end position="113"/>
    </location>
</feature>
<keyword evidence="4" id="KW-1185">Reference proteome</keyword>
<evidence type="ECO:0000256" key="1">
    <source>
        <dbReference type="SAM" id="MobiDB-lite"/>
    </source>
</evidence>
<feature type="chain" id="PRO_5041381655" evidence="2">
    <location>
        <begin position="20"/>
        <end position="113"/>
    </location>
</feature>
<dbReference type="Proteomes" id="UP001172155">
    <property type="component" value="Unassembled WGS sequence"/>
</dbReference>
<gene>
    <name evidence="3" type="ORF">B0T18DRAFT_219179</name>
</gene>
<sequence>MRQRICGLVLSLLWGMARGWWGMETARGWRGLGTGWGRARGGVLDCFGSRWRGWRVGFFAATDDEEDAKGYEGEDGNSPDDAADDGSNGGGGTGGGRGRLTGRGAAGVGWGGG</sequence>
<evidence type="ECO:0000256" key="2">
    <source>
        <dbReference type="SAM" id="SignalP"/>
    </source>
</evidence>
<name>A0AA40EK92_9PEZI</name>
<keyword evidence="2" id="KW-0732">Signal</keyword>